<keyword evidence="2" id="KW-1185">Reference proteome</keyword>
<gene>
    <name evidence="1" type="primary">neuA_2</name>
    <name evidence="1" type="ORF">AMURIS_01078</name>
</gene>
<dbReference type="RefSeq" id="WP_103238498.1">
    <property type="nucleotide sequence ID" value="NZ_JANJZD010000004.1"/>
</dbReference>
<dbReference type="PANTHER" id="PTHR21485:SF6">
    <property type="entry name" value="N-ACYLNEURAMINATE CYTIDYLYLTRANSFERASE-RELATED"/>
    <property type="match status" value="1"/>
</dbReference>
<sequence length="227" mass="25613">MKNIAIIPARSGSKGLKDKNVRDLCGKPLIAYSIEAAHRTGQFDEIMVSTDSEQYAEIAKKYGANVPFLRSAATAGDTASSWDMVEEVLQGFEQIGREFDTFCLLQPTSPLRTSDDISAAYELYYAKNATTVVSLCELEHPISWCGPLGENSSLDGFIKREQGKQRQTQKKYYRVNGAIYIVSISEFRKDAFLYRENAYAYIMPKERSVDIDTESDFRFAEFLMGQQ</sequence>
<dbReference type="Gene3D" id="3.90.550.10">
    <property type="entry name" value="Spore Coat Polysaccharide Biosynthesis Protein SpsA, Chain A"/>
    <property type="match status" value="1"/>
</dbReference>
<evidence type="ECO:0000313" key="2">
    <source>
        <dbReference type="Proteomes" id="UP000236311"/>
    </source>
</evidence>
<proteinExistence type="predicted"/>
<protein>
    <submittedName>
        <fullName evidence="1">CMP-N,N'-diacetyllegionaminic acid synthase</fullName>
        <ecNumber evidence="1">2.7.7.82</ecNumber>
    </submittedName>
</protein>
<name>A0A2K4ZD48_9FIRM</name>
<dbReference type="EMBL" id="OFSM01000004">
    <property type="protein sequence ID" value="SOY28371.1"/>
    <property type="molecule type" value="Genomic_DNA"/>
</dbReference>
<dbReference type="SUPFAM" id="SSF53448">
    <property type="entry name" value="Nucleotide-diphospho-sugar transferases"/>
    <property type="match status" value="1"/>
</dbReference>
<dbReference type="InterPro" id="IPR050793">
    <property type="entry name" value="CMP-NeuNAc_synthase"/>
</dbReference>
<dbReference type="InterPro" id="IPR003329">
    <property type="entry name" value="Cytidylyl_trans"/>
</dbReference>
<keyword evidence="1" id="KW-0548">Nucleotidyltransferase</keyword>
<keyword evidence="1" id="KW-0808">Transferase</keyword>
<organism evidence="1 2">
    <name type="scientific">Acetatifactor muris</name>
    <dbReference type="NCBI Taxonomy" id="879566"/>
    <lineage>
        <taxon>Bacteria</taxon>
        <taxon>Bacillati</taxon>
        <taxon>Bacillota</taxon>
        <taxon>Clostridia</taxon>
        <taxon>Lachnospirales</taxon>
        <taxon>Lachnospiraceae</taxon>
        <taxon>Acetatifactor</taxon>
    </lineage>
</organism>
<evidence type="ECO:0000313" key="1">
    <source>
        <dbReference type="EMBL" id="SOY28371.1"/>
    </source>
</evidence>
<dbReference type="PANTHER" id="PTHR21485">
    <property type="entry name" value="HAD SUPERFAMILY MEMBERS CMAS AND KDSC"/>
    <property type="match status" value="1"/>
</dbReference>
<dbReference type="Proteomes" id="UP000236311">
    <property type="component" value="Unassembled WGS sequence"/>
</dbReference>
<dbReference type="Pfam" id="PF02348">
    <property type="entry name" value="CTP_transf_3"/>
    <property type="match status" value="1"/>
</dbReference>
<accession>A0A2K4ZD48</accession>
<dbReference type="OrthoDB" id="9805604at2"/>
<dbReference type="EC" id="2.7.7.82" evidence="1"/>
<dbReference type="CDD" id="cd02513">
    <property type="entry name" value="CMP-NeuAc_Synthase"/>
    <property type="match status" value="1"/>
</dbReference>
<dbReference type="GO" id="GO:0008781">
    <property type="term" value="F:N-acylneuraminate cytidylyltransferase activity"/>
    <property type="evidence" value="ECO:0007669"/>
    <property type="project" value="TreeGrafter"/>
</dbReference>
<dbReference type="AlphaFoldDB" id="A0A2K4ZD48"/>
<dbReference type="InterPro" id="IPR029044">
    <property type="entry name" value="Nucleotide-diphossugar_trans"/>
</dbReference>
<reference evidence="1 2" key="1">
    <citation type="submission" date="2018-01" db="EMBL/GenBank/DDBJ databases">
        <authorList>
            <person name="Gaut B.S."/>
            <person name="Morton B.R."/>
            <person name="Clegg M.T."/>
            <person name="Duvall M.R."/>
        </authorList>
    </citation>
    <scope>NUCLEOTIDE SEQUENCE [LARGE SCALE GENOMIC DNA]</scope>
    <source>
        <strain evidence="1">GP69</strain>
    </source>
</reference>